<dbReference type="AlphaFoldDB" id="A0A090XDY8"/>
<reference evidence="1" key="1">
    <citation type="journal article" date="2015" name="PLoS Negl. Trop. Dis.">
        <title>Deep Sequencing Analysis of the Ixodes ricinus Haemocytome.</title>
        <authorList>
            <person name="Kotsyfakis M."/>
            <person name="Kopacek P."/>
            <person name="Franta Z."/>
            <person name="Pedra J.H."/>
            <person name="Ribeiro J.M."/>
        </authorList>
    </citation>
    <scope>NUCLEOTIDE SEQUENCE</scope>
</reference>
<organism evidence="1">
    <name type="scientific">Ixodes ricinus</name>
    <name type="common">Common tick</name>
    <name type="synonym">Acarus ricinus</name>
    <dbReference type="NCBI Taxonomy" id="34613"/>
    <lineage>
        <taxon>Eukaryota</taxon>
        <taxon>Metazoa</taxon>
        <taxon>Ecdysozoa</taxon>
        <taxon>Arthropoda</taxon>
        <taxon>Chelicerata</taxon>
        <taxon>Arachnida</taxon>
        <taxon>Acari</taxon>
        <taxon>Parasitiformes</taxon>
        <taxon>Ixodida</taxon>
        <taxon>Ixodoidea</taxon>
        <taxon>Ixodidae</taxon>
        <taxon>Ixodinae</taxon>
        <taxon>Ixodes</taxon>
    </lineage>
</organism>
<proteinExistence type="evidence at transcript level"/>
<accession>A0A090XDY8</accession>
<name>A0A090XDY8_IXORI</name>
<protein>
    <submittedName>
        <fullName evidence="1">Uncharacterized protein</fullName>
    </submittedName>
</protein>
<dbReference type="EMBL" id="GBIH01002767">
    <property type="protein sequence ID" value="JAC91943.1"/>
    <property type="molecule type" value="mRNA"/>
</dbReference>
<sequence length="112" mass="12290">MKAVLSLAVICTRSRPSPLLVGLRRLTAFGGRGFWRLRWLRPRWSRRLRRSNGLGGLGGFGHGFGGHYGGSYGGSYGGHVRTVQRTDGPTDGGILWAKSRLLTYSYTLTVLP</sequence>
<evidence type="ECO:0000313" key="1">
    <source>
        <dbReference type="EMBL" id="JAC91943.1"/>
    </source>
</evidence>